<dbReference type="GO" id="GO:0000160">
    <property type="term" value="P:phosphorelay signal transduction system"/>
    <property type="evidence" value="ECO:0007669"/>
    <property type="project" value="InterPro"/>
</dbReference>
<dbReference type="InterPro" id="IPR001789">
    <property type="entry name" value="Sig_transdc_resp-reg_receiver"/>
</dbReference>
<dbReference type="EMBL" id="JXKD01000006">
    <property type="protein sequence ID" value="OJG10721.1"/>
    <property type="molecule type" value="Genomic_DNA"/>
</dbReference>
<dbReference type="PROSITE" id="PS01124">
    <property type="entry name" value="HTH_ARAC_FAMILY_2"/>
    <property type="match status" value="1"/>
</dbReference>
<dbReference type="SMART" id="SM00448">
    <property type="entry name" value="REC"/>
    <property type="match status" value="1"/>
</dbReference>
<dbReference type="Gene3D" id="1.10.10.60">
    <property type="entry name" value="Homeodomain-like"/>
    <property type="match status" value="2"/>
</dbReference>
<comment type="caution">
    <text evidence="7">The sequence shown here is derived from an EMBL/GenBank/DDBJ whole genome shotgun (WGS) entry which is preliminary data.</text>
</comment>
<evidence type="ECO:0000313" key="8">
    <source>
        <dbReference type="Proteomes" id="UP000182149"/>
    </source>
</evidence>
<name>A0A1L8QT88_9ENTE</name>
<sequence>MISNQLSITYCGEAGDGEMALASIIDLKPDIILTDIKMPFMDGVAFSKEARKILPNVRIIYISGFDEFEYAKAGIQVQIDDYLLKPIKPHDLKESLEKIVSMLDKQKEVLEEQTPKMDIILDLKRNHLLNGLFKGELALADALKKTEEIGCSFIGKKIAVLLARSKYKHNFDDYTQFGKELNIFFQNDSRLLYSSSSSRFIKFLILSDTKKEVLSTAYQVSQILIHEFKNEETGSMTVSIGSVVDRMSEIPLSFEIAKTQLTSSPFSQHQKVISYEDRQNTKDKLIGPPIDIDIQKELVELTIENQTELVNKLLTIQETPEQTVMYRFFILVELKNIAQKKEEFPEEVIQNLSDLRHLVLLANDYQLYQETLERFIHYFIQLKISPSINRHNKLIDHAIQFIDKNFTNPDISLNMVAEEVALSPSHFSTIFSQSMGKTFIDYLTEQRINHAKRLLTETNLRLTEITMRIGYNDPNYFSFLFKKKQGMSPSEYRQKTN</sequence>
<proteinExistence type="predicted"/>
<evidence type="ECO:0000256" key="4">
    <source>
        <dbReference type="PROSITE-ProRule" id="PRU00169"/>
    </source>
</evidence>
<accession>A0A1L8QT88</accession>
<dbReference type="InterPro" id="IPR011006">
    <property type="entry name" value="CheY-like_superfamily"/>
</dbReference>
<dbReference type="InterPro" id="IPR020449">
    <property type="entry name" value="Tscrpt_reg_AraC-type_HTH"/>
</dbReference>
<dbReference type="PRINTS" id="PR00032">
    <property type="entry name" value="HTHARAC"/>
</dbReference>
<dbReference type="PROSITE" id="PS00041">
    <property type="entry name" value="HTH_ARAC_FAMILY_1"/>
    <property type="match status" value="1"/>
</dbReference>
<gene>
    <name evidence="7" type="ORF">RU93_GL001934</name>
</gene>
<organism evidence="7 8">
    <name type="scientific">Enterococcus aquimarinus</name>
    <dbReference type="NCBI Taxonomy" id="328396"/>
    <lineage>
        <taxon>Bacteria</taxon>
        <taxon>Bacillati</taxon>
        <taxon>Bacillota</taxon>
        <taxon>Bacilli</taxon>
        <taxon>Lactobacillales</taxon>
        <taxon>Enterococcaceae</taxon>
        <taxon>Enterococcus</taxon>
    </lineage>
</organism>
<dbReference type="Gene3D" id="3.40.50.2300">
    <property type="match status" value="1"/>
</dbReference>
<reference evidence="7 8" key="1">
    <citation type="submission" date="2014-12" db="EMBL/GenBank/DDBJ databases">
        <title>Draft genome sequences of 29 type strains of Enterococci.</title>
        <authorList>
            <person name="Zhong Z."/>
            <person name="Sun Z."/>
            <person name="Liu W."/>
            <person name="Zhang W."/>
            <person name="Zhang H."/>
        </authorList>
    </citation>
    <scope>NUCLEOTIDE SEQUENCE [LARGE SCALE GENOMIC DNA]</scope>
    <source>
        <strain evidence="7 8">DSM 17690</strain>
    </source>
</reference>
<keyword evidence="2" id="KW-0238">DNA-binding</keyword>
<dbReference type="PANTHER" id="PTHR43280:SF2">
    <property type="entry name" value="HTH-TYPE TRANSCRIPTIONAL REGULATOR EXSA"/>
    <property type="match status" value="1"/>
</dbReference>
<dbReference type="GO" id="GO:0003700">
    <property type="term" value="F:DNA-binding transcription factor activity"/>
    <property type="evidence" value="ECO:0007669"/>
    <property type="project" value="InterPro"/>
</dbReference>
<evidence type="ECO:0000256" key="1">
    <source>
        <dbReference type="ARBA" id="ARBA00023015"/>
    </source>
</evidence>
<keyword evidence="3" id="KW-0804">Transcription</keyword>
<keyword evidence="1" id="KW-0805">Transcription regulation</keyword>
<dbReference type="AlphaFoldDB" id="A0A1L8QT88"/>
<dbReference type="SMART" id="SM00342">
    <property type="entry name" value="HTH_ARAC"/>
    <property type="match status" value="1"/>
</dbReference>
<dbReference type="SUPFAM" id="SSF52172">
    <property type="entry name" value="CheY-like"/>
    <property type="match status" value="1"/>
</dbReference>
<dbReference type="PANTHER" id="PTHR43280">
    <property type="entry name" value="ARAC-FAMILY TRANSCRIPTIONAL REGULATOR"/>
    <property type="match status" value="1"/>
</dbReference>
<evidence type="ECO:0000256" key="2">
    <source>
        <dbReference type="ARBA" id="ARBA00023125"/>
    </source>
</evidence>
<evidence type="ECO:0000256" key="3">
    <source>
        <dbReference type="ARBA" id="ARBA00023163"/>
    </source>
</evidence>
<dbReference type="InterPro" id="IPR018060">
    <property type="entry name" value="HTH_AraC"/>
</dbReference>
<feature type="domain" description="HTH araC/xylS-type" evidence="5">
    <location>
        <begin position="396"/>
        <end position="495"/>
    </location>
</feature>
<keyword evidence="4" id="KW-0597">Phosphoprotein</keyword>
<dbReference type="CDD" id="cd17536">
    <property type="entry name" value="REC_YesN-like"/>
    <property type="match status" value="1"/>
</dbReference>
<protein>
    <submittedName>
        <fullName evidence="7">AraC family transcriptional regulator</fullName>
    </submittedName>
</protein>
<dbReference type="InterPro" id="IPR018062">
    <property type="entry name" value="HTH_AraC-typ_CS"/>
</dbReference>
<evidence type="ECO:0000259" key="6">
    <source>
        <dbReference type="PROSITE" id="PS50110"/>
    </source>
</evidence>
<dbReference type="STRING" id="328396.RU93_GL001934"/>
<dbReference type="PROSITE" id="PS50110">
    <property type="entry name" value="RESPONSE_REGULATORY"/>
    <property type="match status" value="1"/>
</dbReference>
<dbReference type="Pfam" id="PF00072">
    <property type="entry name" value="Response_reg"/>
    <property type="match status" value="1"/>
</dbReference>
<keyword evidence="8" id="KW-1185">Reference proteome</keyword>
<feature type="modified residue" description="4-aspartylphosphate" evidence="4">
    <location>
        <position position="35"/>
    </location>
</feature>
<evidence type="ECO:0000313" key="7">
    <source>
        <dbReference type="EMBL" id="OJG10721.1"/>
    </source>
</evidence>
<dbReference type="Proteomes" id="UP000182149">
    <property type="component" value="Unassembled WGS sequence"/>
</dbReference>
<dbReference type="Pfam" id="PF12833">
    <property type="entry name" value="HTH_18"/>
    <property type="match status" value="1"/>
</dbReference>
<dbReference type="InterPro" id="IPR009057">
    <property type="entry name" value="Homeodomain-like_sf"/>
</dbReference>
<dbReference type="SUPFAM" id="SSF46689">
    <property type="entry name" value="Homeodomain-like"/>
    <property type="match status" value="2"/>
</dbReference>
<dbReference type="GO" id="GO:0043565">
    <property type="term" value="F:sequence-specific DNA binding"/>
    <property type="evidence" value="ECO:0007669"/>
    <property type="project" value="InterPro"/>
</dbReference>
<evidence type="ECO:0000259" key="5">
    <source>
        <dbReference type="PROSITE" id="PS01124"/>
    </source>
</evidence>
<feature type="domain" description="Response regulatory" evidence="6">
    <location>
        <begin position="1"/>
        <end position="100"/>
    </location>
</feature>